<dbReference type="Proteomes" id="UP000019402">
    <property type="component" value="Unassembled WGS sequence"/>
</dbReference>
<accession>W7Y5V0</accession>
<proteinExistence type="predicted"/>
<dbReference type="PANTHER" id="PTHR46124">
    <property type="entry name" value="D-AMINOACYL-TRNA DEACYLASE"/>
    <property type="match status" value="1"/>
</dbReference>
<evidence type="ECO:0000313" key="1">
    <source>
        <dbReference type="EMBL" id="GAF03522.1"/>
    </source>
</evidence>
<name>W7Y5V0_9BACT</name>
<keyword evidence="2" id="KW-1185">Reference proteome</keyword>
<dbReference type="GO" id="GO:0016788">
    <property type="term" value="F:hydrolase activity, acting on ester bonds"/>
    <property type="evidence" value="ECO:0007669"/>
    <property type="project" value="InterPro"/>
</dbReference>
<dbReference type="PANTHER" id="PTHR46124:SF2">
    <property type="entry name" value="D-AMINOACYL-TRNA DEACYLASE"/>
    <property type="match status" value="1"/>
</dbReference>
<dbReference type="Pfam" id="PF01026">
    <property type="entry name" value="TatD_DNase"/>
    <property type="match status" value="1"/>
</dbReference>
<evidence type="ECO:0000313" key="2">
    <source>
        <dbReference type="Proteomes" id="UP000019402"/>
    </source>
</evidence>
<dbReference type="InterPro" id="IPR032466">
    <property type="entry name" value="Metal_Hydrolase"/>
</dbReference>
<dbReference type="Gene3D" id="3.20.20.140">
    <property type="entry name" value="Metal-dependent hydrolases"/>
    <property type="match status" value="1"/>
</dbReference>
<reference evidence="1 2" key="1">
    <citation type="journal article" date="2014" name="Genome Announc.">
        <title>Draft Genome Sequence of Cytophaga fermentans JCM 21142T, a Facultative Anaerobe Isolated from Marine Mud.</title>
        <authorList>
            <person name="Starns D."/>
            <person name="Oshima K."/>
            <person name="Suda W."/>
            <person name="Iino T."/>
            <person name="Yuki M."/>
            <person name="Inoue J."/>
            <person name="Kitamura K."/>
            <person name="Iida T."/>
            <person name="Darby A."/>
            <person name="Hattori M."/>
            <person name="Ohkuma M."/>
        </authorList>
    </citation>
    <scope>NUCLEOTIDE SEQUENCE [LARGE SCALE GENOMIC DNA]</scope>
    <source>
        <strain evidence="1 2">JCM 21142</strain>
    </source>
</reference>
<protein>
    <submittedName>
        <fullName evidence="1">Putative deoxyribonuclease YjjV</fullName>
    </submittedName>
</protein>
<dbReference type="AlphaFoldDB" id="W7Y5V0"/>
<comment type="caution">
    <text evidence="1">The sequence shown here is derived from an EMBL/GenBank/DDBJ whole genome shotgun (WGS) entry which is preliminary data.</text>
</comment>
<organism evidence="1 2">
    <name type="scientific">Saccharicrinis fermentans DSM 9555 = JCM 21142</name>
    <dbReference type="NCBI Taxonomy" id="869213"/>
    <lineage>
        <taxon>Bacteria</taxon>
        <taxon>Pseudomonadati</taxon>
        <taxon>Bacteroidota</taxon>
        <taxon>Bacteroidia</taxon>
        <taxon>Marinilabiliales</taxon>
        <taxon>Marinilabiliaceae</taxon>
        <taxon>Saccharicrinis</taxon>
    </lineage>
</organism>
<gene>
    <name evidence="1" type="ORF">JCM21142_52199</name>
</gene>
<dbReference type="InterPro" id="IPR001130">
    <property type="entry name" value="TatD-like"/>
</dbReference>
<dbReference type="SUPFAM" id="SSF51556">
    <property type="entry name" value="Metallo-dependent hydrolases"/>
    <property type="match status" value="1"/>
</dbReference>
<sequence>MFFDCHTHHYSVGDHVSVINYDPGDPIFRTVRLPICSCGIHPWYIHAYKIDNDLAQIESLCLHQKIVAIGECGLDKNTDDLELQKCVFERQIRLSERYELPLIIHSVKTHHIISEIRKRSKSKQPWIVHGYKGSIEMAQQFVKQNIFISFGENLLSHGHKFEMLLQQVNMDFVLFESDDSHISIVDVYEQAARLLCLDVRWLEKKIEMNFNTVFGCNELVRKNRTAFGSGEN</sequence>
<dbReference type="RefSeq" id="WP_027473030.1">
    <property type="nucleotide sequence ID" value="NZ_BAMD01000025.1"/>
</dbReference>
<dbReference type="OrthoDB" id="664222at2"/>
<dbReference type="eggNOG" id="COG0084">
    <property type="taxonomic scope" value="Bacteria"/>
</dbReference>
<dbReference type="STRING" id="869213.GCA_000517085_03652"/>
<dbReference type="EMBL" id="BAMD01000025">
    <property type="protein sequence ID" value="GAF03522.1"/>
    <property type="molecule type" value="Genomic_DNA"/>
</dbReference>